<evidence type="ECO:0000313" key="3">
    <source>
        <dbReference type="EMBL" id="KAJ9604496.1"/>
    </source>
</evidence>
<protein>
    <recommendedName>
        <fullName evidence="2">Alpha/beta hydrolase fold-3 domain-containing protein</fullName>
    </recommendedName>
</protein>
<accession>A0AA38X0F6</accession>
<gene>
    <name evidence="3" type="ORF">H2200_011332</name>
</gene>
<keyword evidence="4" id="KW-1185">Reference proteome</keyword>
<evidence type="ECO:0000313" key="4">
    <source>
        <dbReference type="Proteomes" id="UP001172673"/>
    </source>
</evidence>
<dbReference type="GO" id="GO:0016787">
    <property type="term" value="F:hydrolase activity"/>
    <property type="evidence" value="ECO:0007669"/>
    <property type="project" value="UniProtKB-KW"/>
</dbReference>
<dbReference type="Gene3D" id="3.40.50.1820">
    <property type="entry name" value="alpha/beta hydrolase"/>
    <property type="match status" value="2"/>
</dbReference>
<keyword evidence="1" id="KW-0378">Hydrolase</keyword>
<dbReference type="SUPFAM" id="SSF53474">
    <property type="entry name" value="alpha/beta-Hydrolases"/>
    <property type="match status" value="1"/>
</dbReference>
<dbReference type="Proteomes" id="UP001172673">
    <property type="component" value="Unassembled WGS sequence"/>
</dbReference>
<feature type="domain" description="Alpha/beta hydrolase fold-3" evidence="2">
    <location>
        <begin position="140"/>
        <end position="289"/>
    </location>
</feature>
<reference evidence="3" key="1">
    <citation type="submission" date="2022-10" db="EMBL/GenBank/DDBJ databases">
        <title>Culturing micro-colonial fungi from biological soil crusts in the Mojave desert and describing Neophaeococcomyces mojavensis, and introducing the new genera and species Taxawa tesnikishii.</title>
        <authorList>
            <person name="Kurbessoian T."/>
            <person name="Stajich J.E."/>
        </authorList>
    </citation>
    <scope>NUCLEOTIDE SEQUENCE</scope>
    <source>
        <strain evidence="3">TK_41</strain>
    </source>
</reference>
<dbReference type="AlphaFoldDB" id="A0AA38X0F6"/>
<dbReference type="InterPro" id="IPR050300">
    <property type="entry name" value="GDXG_lipolytic_enzyme"/>
</dbReference>
<organism evidence="3 4">
    <name type="scientific">Cladophialophora chaetospira</name>
    <dbReference type="NCBI Taxonomy" id="386627"/>
    <lineage>
        <taxon>Eukaryota</taxon>
        <taxon>Fungi</taxon>
        <taxon>Dikarya</taxon>
        <taxon>Ascomycota</taxon>
        <taxon>Pezizomycotina</taxon>
        <taxon>Eurotiomycetes</taxon>
        <taxon>Chaetothyriomycetidae</taxon>
        <taxon>Chaetothyriales</taxon>
        <taxon>Herpotrichiellaceae</taxon>
        <taxon>Cladophialophora</taxon>
    </lineage>
</organism>
<dbReference type="Pfam" id="PF07859">
    <property type="entry name" value="Abhydrolase_3"/>
    <property type="match status" value="1"/>
</dbReference>
<name>A0AA38X0F6_9EURO</name>
<dbReference type="InterPro" id="IPR029058">
    <property type="entry name" value="AB_hydrolase_fold"/>
</dbReference>
<evidence type="ECO:0000259" key="2">
    <source>
        <dbReference type="Pfam" id="PF07859"/>
    </source>
</evidence>
<proteinExistence type="predicted"/>
<dbReference type="PANTHER" id="PTHR48081">
    <property type="entry name" value="AB HYDROLASE SUPERFAMILY PROTEIN C4A8.06C"/>
    <property type="match status" value="1"/>
</dbReference>
<dbReference type="InterPro" id="IPR013094">
    <property type="entry name" value="AB_hydrolase_3"/>
</dbReference>
<dbReference type="EMBL" id="JAPDRK010000019">
    <property type="protein sequence ID" value="KAJ9604496.1"/>
    <property type="molecule type" value="Genomic_DNA"/>
</dbReference>
<dbReference type="PANTHER" id="PTHR48081:SF8">
    <property type="entry name" value="ALPHA_BETA HYDROLASE FOLD-3 DOMAIN-CONTAINING PROTEIN-RELATED"/>
    <property type="match status" value="1"/>
</dbReference>
<evidence type="ECO:0000256" key="1">
    <source>
        <dbReference type="ARBA" id="ARBA00022801"/>
    </source>
</evidence>
<comment type="caution">
    <text evidence="3">The sequence shown here is derived from an EMBL/GenBank/DDBJ whole genome shotgun (WGS) entry which is preliminary data.</text>
</comment>
<sequence length="314" mass="34384">MPTTPPDRHRDPEKPEMVAELAQLHSPLNPLHPSVKNRLHPEYVAFYDKYLVNAQQVHHLPVHVARISGGPPPSHSKPLAVGGIQDVSISRRETSGPNIPLRCFTPPAVPPRSGWPLVLYYHGGGWVFGDIDTENTGQSRLNLDLTKVAISGASAGANIAAVIAQKAVLRPQAGVSLRSQVLVVPPTDNTALPCTSSSWKEFEFTAHLPAKKMLWYRHHYLPNSADWSHLEASPLLAPDDVFKLLPRSYIIVGELDVLRHDGEEYARKLKANGVPTEVHVAEGMPHPFLAMDAVLEAGRTAITNICDELVQAFA</sequence>